<protein>
    <submittedName>
        <fullName evidence="1">Uncharacterized protein</fullName>
    </submittedName>
</protein>
<dbReference type="AlphaFoldDB" id="A0A1J1HHN4"/>
<gene>
    <name evidence="1" type="ORF">PRELSG_1314700</name>
</gene>
<dbReference type="VEuPathDB" id="PlasmoDB:PRELSG_1314700"/>
<evidence type="ECO:0000313" key="2">
    <source>
        <dbReference type="Proteomes" id="UP000220158"/>
    </source>
</evidence>
<evidence type="ECO:0000313" key="1">
    <source>
        <dbReference type="EMBL" id="CRH03788.1"/>
    </source>
</evidence>
<dbReference type="GeneID" id="39738080"/>
<dbReference type="KEGG" id="prel:PRELSG_1314700"/>
<dbReference type="EMBL" id="LN835308">
    <property type="protein sequence ID" value="CRH03788.1"/>
    <property type="molecule type" value="Genomic_DNA"/>
</dbReference>
<proteinExistence type="predicted"/>
<dbReference type="RefSeq" id="XP_028535795.1">
    <property type="nucleotide sequence ID" value="XM_028678673.1"/>
</dbReference>
<organism evidence="1 2">
    <name type="scientific">Plasmodium relictum</name>
    <dbReference type="NCBI Taxonomy" id="85471"/>
    <lineage>
        <taxon>Eukaryota</taxon>
        <taxon>Sar</taxon>
        <taxon>Alveolata</taxon>
        <taxon>Apicomplexa</taxon>
        <taxon>Aconoidasida</taxon>
        <taxon>Haemosporida</taxon>
        <taxon>Plasmodiidae</taxon>
        <taxon>Plasmodium</taxon>
        <taxon>Plasmodium (Haemamoeba)</taxon>
    </lineage>
</organism>
<dbReference type="Proteomes" id="UP000220158">
    <property type="component" value="Chromosome 13"/>
</dbReference>
<accession>A0A1J1HHN4</accession>
<dbReference type="OMA" id="CKKECTE"/>
<keyword evidence="2" id="KW-1185">Reference proteome</keyword>
<name>A0A1J1HHN4_PLARL</name>
<reference evidence="1 2" key="1">
    <citation type="submission" date="2015-04" db="EMBL/GenBank/DDBJ databases">
        <authorList>
            <consortium name="Pathogen Informatics"/>
        </authorList>
    </citation>
    <scope>NUCLEOTIDE SEQUENCE [LARGE SCALE GENOMIC DNA]</scope>
    <source>
        <strain evidence="1 2">SGS1</strain>
    </source>
</reference>
<dbReference type="OrthoDB" id="370027at2759"/>
<sequence>MKFKGIPKEKLNTHKLSYINLEKEISNKINNILNLIIFDINKKSKSIYTNDYINYMNDNLYKLKDKNQIFHNSINNLHIKWKYYNKISIGVLKEYVKLFHKNKKNFNLIFTNKEPLYKEKEEKLYRNNKDESDVNILNKVIKESGKFNEINSIVYKNIIYENTLNEKWEEHKNRREDNNTFINCLSNWYVDLYKDININDIKYVWLKHLIVIFKLLIDCNLKVDDKRKLDITKVITNFLKNKNIHINNDLYFSYTYMLSKINMIDKEMVILICNNIKNDYKLLSSLNKFYLFSSLHNFDFSCKKFQQIINYLYRYFYHLIKEKYIHIKSHRHFNDKYEVSNKDSLEKKKVNLNNNRIGEEIYLNSNNKIITPVNSKNKNEEFLIINNYLFDIYENLYKRKKYISYLDKVIFKYIINEELLKYNKIHLTVFKSIIKICDKDMLDFLFKKIIENIESYDTTEIYSMLKYFIKCQNELFFDFLLFLKKKNFENMNLKHIICLYLSINRILVKKYKRKKKKKNISSIQNYYIEEFLNINCYEYDELMNTNYTEKEEYIEDNLDTNNLMMECEHFLSNESKKNNNFEEIKACLEIIKNINENIITILTKKINYLNNNNIITILYNTCSTFSEKQIIFVNKLFSQLYEENYLIINFLHIYNKLFSNFVFYYSKLSIDMRFINLMENNKESIKLISTYEKKVENSFNYIKKRYYINEHALYDFSKYTIILNIYEKFFLDIFIYYMYQSNKESETYKQKLFSLIIHIYTHLQFIFFNSCDRIFPINKLELIFNYSEHIVKNINIYINSIIYPLKFIKKRHIFKSNKNEKASNVKSNDFCKSHLFLNSSGNDINLLQYSLFNEKGFNISSININENKDLNILYNNISNNSNDIVSINAHENIDNNINKFSSDINDNSGDNSIYSSENDIRKFFFIIQYINYICSYIYFRTNASKSLSIKKNTIYICLSLLRYNKENMVVINNIFKILKGMNVDEICKNIIFIFALDYIHEYCNIRGILIKLFRFIKKDKMHNISTFKIPPNNTNFKILTRYLKYMEKRYE</sequence>